<feature type="transmembrane region" description="Helical" evidence="8">
    <location>
        <begin position="365"/>
        <end position="388"/>
    </location>
</feature>
<keyword evidence="10" id="KW-1185">Reference proteome</keyword>
<feature type="transmembrane region" description="Helical" evidence="8">
    <location>
        <begin position="126"/>
        <end position="147"/>
    </location>
</feature>
<dbReference type="PANTHER" id="PTHR47019:SF1">
    <property type="entry name" value="LIPID II FLIPPASE MURJ"/>
    <property type="match status" value="1"/>
</dbReference>
<dbReference type="GO" id="GO:0034204">
    <property type="term" value="P:lipid translocation"/>
    <property type="evidence" value="ECO:0007669"/>
    <property type="project" value="TreeGrafter"/>
</dbReference>
<dbReference type="CDD" id="cd13123">
    <property type="entry name" value="MATE_MurJ_like"/>
    <property type="match status" value="1"/>
</dbReference>
<dbReference type="GO" id="GO:0015648">
    <property type="term" value="F:lipid-linked peptidoglycan transporter activity"/>
    <property type="evidence" value="ECO:0007669"/>
    <property type="project" value="TreeGrafter"/>
</dbReference>
<dbReference type="GO" id="GO:0009252">
    <property type="term" value="P:peptidoglycan biosynthetic process"/>
    <property type="evidence" value="ECO:0007669"/>
    <property type="project" value="UniProtKB-KW"/>
</dbReference>
<evidence type="ECO:0000256" key="7">
    <source>
        <dbReference type="ARBA" id="ARBA00023136"/>
    </source>
</evidence>
<evidence type="ECO:0000256" key="5">
    <source>
        <dbReference type="ARBA" id="ARBA00022984"/>
    </source>
</evidence>
<dbReference type="AlphaFoldDB" id="A0A077MED7"/>
<evidence type="ECO:0000256" key="3">
    <source>
        <dbReference type="ARBA" id="ARBA00022692"/>
    </source>
</evidence>
<feature type="transmembrane region" description="Helical" evidence="8">
    <location>
        <begin position="427"/>
        <end position="445"/>
    </location>
</feature>
<keyword evidence="4" id="KW-0133">Cell shape</keyword>
<feature type="transmembrane region" description="Helical" evidence="8">
    <location>
        <begin position="285"/>
        <end position="309"/>
    </location>
</feature>
<evidence type="ECO:0000256" key="2">
    <source>
        <dbReference type="ARBA" id="ARBA00022475"/>
    </source>
</evidence>
<accession>A0A077MED7</accession>
<dbReference type="Proteomes" id="UP000035720">
    <property type="component" value="Unassembled WGS sequence"/>
</dbReference>
<dbReference type="EMBL" id="CAJC01000143">
    <property type="protein sequence ID" value="CCI53268.1"/>
    <property type="molecule type" value="Genomic_DNA"/>
</dbReference>
<dbReference type="NCBIfam" id="TIGR01695">
    <property type="entry name" value="murJ_mviN"/>
    <property type="match status" value="1"/>
</dbReference>
<dbReference type="InterPro" id="IPR004268">
    <property type="entry name" value="MurJ"/>
</dbReference>
<comment type="caution">
    <text evidence="9">The sequence shown here is derived from an EMBL/GenBank/DDBJ whole genome shotgun (WGS) entry which is preliminary data.</text>
</comment>
<feature type="transmembrane region" description="Helical" evidence="8">
    <location>
        <begin position="94"/>
        <end position="114"/>
    </location>
</feature>
<evidence type="ECO:0000256" key="8">
    <source>
        <dbReference type="SAM" id="Phobius"/>
    </source>
</evidence>
<dbReference type="OrthoDB" id="9786339at2"/>
<sequence>MSGDGVARSSAIMASGTLVSRVLGLVRTQQLAAVVGVTGLTADAFSVANTLPNNINLLVAGGILQSVLVPQIVKASTQGEAGEAYVDRLITLSLALMAGLTLVATLAAPGLVWVMSDTQDAQARSLAVAFAFLCLPQIFFYGLYTLLGNVLNARGHFAAYMWAPVLANVVALGGLLAFRFGGLPLQAAPGDWNAGMIWLLAGTATLSIVAQGVCLIIPLRRIGFRYRPRWGFRGVGLGGASRVAFWSFLAVLLSQVGFVVTSQVLTRATRLADQEHIVAAGKASYDYAFLLFMLPHSLVTVSLATALFTRMSASAHAGKTRDVVADFNRGLRMPAPILVPISVAGFVFAPMVTAIFFFGEPLAKTNAVAGILTAMLVGLVPFGWLYLVNRAFYAYEDAKTPFRLQIVVTVLATAINLYAAIGPVRYTGIWVGVGQTVSNLAAAAYGLELLRRKLGPLRLGLTLRTYVRLIVASLAAAALTVAPVWMLRSHLSESRLLQLVALAVMGGLYLSLTWSFAHRMRVAEVGELLAPVLRRVRR</sequence>
<reference evidence="9 10" key="1">
    <citation type="journal article" date="2013" name="ISME J.">
        <title>A metabolic model for members of the genus Tetrasphaera involved in enhanced biological phosphorus removal.</title>
        <authorList>
            <person name="Kristiansen R."/>
            <person name="Nguyen H.T.T."/>
            <person name="Saunders A.M."/>
            <person name="Nielsen J.L."/>
            <person name="Wimmer R."/>
            <person name="Le V.Q."/>
            <person name="McIlroy S.J."/>
            <person name="Petrovski S."/>
            <person name="Seviour R.J."/>
            <person name="Calteau A."/>
            <person name="Nielsen K.L."/>
            <person name="Nielsen P.H."/>
        </authorList>
    </citation>
    <scope>NUCLEOTIDE SEQUENCE [LARGE SCALE GENOMIC DNA]</scope>
    <source>
        <strain evidence="9 10">Ben 74</strain>
    </source>
</reference>
<dbReference type="PANTHER" id="PTHR47019">
    <property type="entry name" value="LIPID II FLIPPASE MURJ"/>
    <property type="match status" value="1"/>
</dbReference>
<feature type="transmembrane region" description="Helical" evidence="8">
    <location>
        <begin position="198"/>
        <end position="222"/>
    </location>
</feature>
<dbReference type="GO" id="GO:0008360">
    <property type="term" value="P:regulation of cell shape"/>
    <property type="evidence" value="ECO:0007669"/>
    <property type="project" value="UniProtKB-KW"/>
</dbReference>
<feature type="transmembrane region" description="Helical" evidence="8">
    <location>
        <begin position="499"/>
        <end position="517"/>
    </location>
</feature>
<keyword evidence="2" id="KW-1003">Cell membrane</keyword>
<protein>
    <submittedName>
        <fullName evidence="9">Integral membrane protein MviN</fullName>
    </submittedName>
</protein>
<evidence type="ECO:0000256" key="4">
    <source>
        <dbReference type="ARBA" id="ARBA00022960"/>
    </source>
</evidence>
<gene>
    <name evidence="9" type="ORF">BN13_330026</name>
</gene>
<keyword evidence="3 8" id="KW-0812">Transmembrane</keyword>
<dbReference type="InterPro" id="IPR051050">
    <property type="entry name" value="Lipid_II_flippase_MurJ/MviN"/>
</dbReference>
<keyword evidence="5" id="KW-0573">Peptidoglycan synthesis</keyword>
<feature type="transmembrane region" description="Helical" evidence="8">
    <location>
        <begin position="466"/>
        <end position="487"/>
    </location>
</feature>
<dbReference type="GO" id="GO:0005886">
    <property type="term" value="C:plasma membrane"/>
    <property type="evidence" value="ECO:0007669"/>
    <property type="project" value="UniProtKB-SubCell"/>
</dbReference>
<dbReference type="STRING" id="1193518.BN13_330026"/>
<evidence type="ECO:0000256" key="1">
    <source>
        <dbReference type="ARBA" id="ARBA00004651"/>
    </source>
</evidence>
<name>A0A077MED7_9MICO</name>
<evidence type="ECO:0000313" key="10">
    <source>
        <dbReference type="Proteomes" id="UP000035720"/>
    </source>
</evidence>
<feature type="transmembrane region" description="Helical" evidence="8">
    <location>
        <begin position="159"/>
        <end position="178"/>
    </location>
</feature>
<evidence type="ECO:0000256" key="6">
    <source>
        <dbReference type="ARBA" id="ARBA00022989"/>
    </source>
</evidence>
<dbReference type="Pfam" id="PF03023">
    <property type="entry name" value="MurJ"/>
    <property type="match status" value="1"/>
</dbReference>
<keyword evidence="6 8" id="KW-1133">Transmembrane helix</keyword>
<feature type="transmembrane region" description="Helical" evidence="8">
    <location>
        <begin position="337"/>
        <end position="359"/>
    </location>
</feature>
<dbReference type="PRINTS" id="PR01806">
    <property type="entry name" value="VIRFACTRMVIN"/>
</dbReference>
<organism evidence="9 10">
    <name type="scientific">Nostocoides jenkinsii Ben 74</name>
    <dbReference type="NCBI Taxonomy" id="1193518"/>
    <lineage>
        <taxon>Bacteria</taxon>
        <taxon>Bacillati</taxon>
        <taxon>Actinomycetota</taxon>
        <taxon>Actinomycetes</taxon>
        <taxon>Micrococcales</taxon>
        <taxon>Intrasporangiaceae</taxon>
        <taxon>Nostocoides</taxon>
    </lineage>
</organism>
<feature type="transmembrane region" description="Helical" evidence="8">
    <location>
        <begin position="400"/>
        <end position="421"/>
    </location>
</feature>
<proteinExistence type="predicted"/>
<evidence type="ECO:0000313" key="9">
    <source>
        <dbReference type="EMBL" id="CCI53268.1"/>
    </source>
</evidence>
<keyword evidence="7 8" id="KW-0472">Membrane</keyword>
<comment type="subcellular location">
    <subcellularLocation>
        <location evidence="1">Cell membrane</location>
        <topology evidence="1">Multi-pass membrane protein</topology>
    </subcellularLocation>
</comment>
<dbReference type="RefSeq" id="WP_048545483.1">
    <property type="nucleotide sequence ID" value="NZ_HF571038.1"/>
</dbReference>